<feature type="region of interest" description="Disordered" evidence="1">
    <location>
        <begin position="81"/>
        <end position="123"/>
    </location>
</feature>
<proteinExistence type="predicted"/>
<protein>
    <submittedName>
        <fullName evidence="2">Uncharacterized protein</fullName>
    </submittedName>
</protein>
<feature type="non-terminal residue" evidence="2">
    <location>
        <position position="1"/>
    </location>
</feature>
<name>A0A238BQ62_9BILA</name>
<sequence>DEFAYCLCRKNLCNLKNIIDQFIDFEESHPEIFAVTTSDDVVDDKHDEQLSVSSQGRYPTQLNYPSIRNTHQMETSIHHGTVKSAPFGERSNDNIKRNNSGYKNNHSISRQTYGVSRKRMTYK</sequence>
<dbReference type="AlphaFoldDB" id="A0A238BQ62"/>
<feature type="compositionally biased region" description="Polar residues" evidence="1">
    <location>
        <begin position="97"/>
        <end position="114"/>
    </location>
</feature>
<keyword evidence="3" id="KW-1185">Reference proteome</keyword>
<feature type="non-terminal residue" evidence="2">
    <location>
        <position position="123"/>
    </location>
</feature>
<dbReference type="EMBL" id="KZ270068">
    <property type="protein sequence ID" value="OZC06728.1"/>
    <property type="molecule type" value="Genomic_DNA"/>
</dbReference>
<gene>
    <name evidence="2" type="ORF">X798_06278</name>
</gene>
<dbReference type="Proteomes" id="UP000242913">
    <property type="component" value="Unassembled WGS sequence"/>
</dbReference>
<reference evidence="2 3" key="1">
    <citation type="submission" date="2015-12" db="EMBL/GenBank/DDBJ databases">
        <title>Draft genome of the nematode, Onchocerca flexuosa.</title>
        <authorList>
            <person name="Mitreva M."/>
        </authorList>
    </citation>
    <scope>NUCLEOTIDE SEQUENCE [LARGE SCALE GENOMIC DNA]</scope>
    <source>
        <strain evidence="2">Red Deer</strain>
    </source>
</reference>
<dbReference type="OrthoDB" id="5850827at2759"/>
<evidence type="ECO:0000313" key="2">
    <source>
        <dbReference type="EMBL" id="OZC06728.1"/>
    </source>
</evidence>
<organism evidence="2 3">
    <name type="scientific">Onchocerca flexuosa</name>
    <dbReference type="NCBI Taxonomy" id="387005"/>
    <lineage>
        <taxon>Eukaryota</taxon>
        <taxon>Metazoa</taxon>
        <taxon>Ecdysozoa</taxon>
        <taxon>Nematoda</taxon>
        <taxon>Chromadorea</taxon>
        <taxon>Rhabditida</taxon>
        <taxon>Spirurina</taxon>
        <taxon>Spiruromorpha</taxon>
        <taxon>Filarioidea</taxon>
        <taxon>Onchocercidae</taxon>
        <taxon>Onchocerca</taxon>
    </lineage>
</organism>
<evidence type="ECO:0000313" key="3">
    <source>
        <dbReference type="Proteomes" id="UP000242913"/>
    </source>
</evidence>
<evidence type="ECO:0000256" key="1">
    <source>
        <dbReference type="SAM" id="MobiDB-lite"/>
    </source>
</evidence>
<accession>A0A238BQ62</accession>